<name>A0A7Y6IBB6_9ACTN</name>
<dbReference type="InterPro" id="IPR036640">
    <property type="entry name" value="ABC1_TM_sf"/>
</dbReference>
<evidence type="ECO:0000259" key="8">
    <source>
        <dbReference type="PROSITE" id="PS50893"/>
    </source>
</evidence>
<dbReference type="Gene3D" id="3.40.50.300">
    <property type="entry name" value="P-loop containing nucleotide triphosphate hydrolases"/>
    <property type="match status" value="1"/>
</dbReference>
<evidence type="ECO:0000256" key="2">
    <source>
        <dbReference type="ARBA" id="ARBA00022692"/>
    </source>
</evidence>
<keyword evidence="2 7" id="KW-0812">Transmembrane</keyword>
<feature type="domain" description="ABC transporter" evidence="8">
    <location>
        <begin position="348"/>
        <end position="594"/>
    </location>
</feature>
<dbReference type="PANTHER" id="PTHR43394">
    <property type="entry name" value="ATP-DEPENDENT PERMEASE MDL1, MITOCHONDRIAL"/>
    <property type="match status" value="1"/>
</dbReference>
<dbReference type="GO" id="GO:0016887">
    <property type="term" value="F:ATP hydrolysis activity"/>
    <property type="evidence" value="ECO:0007669"/>
    <property type="project" value="InterPro"/>
</dbReference>
<evidence type="ECO:0000256" key="4">
    <source>
        <dbReference type="ARBA" id="ARBA00022840"/>
    </source>
</evidence>
<dbReference type="SMART" id="SM00382">
    <property type="entry name" value="AAA"/>
    <property type="match status" value="1"/>
</dbReference>
<comment type="subcellular location">
    <subcellularLocation>
        <location evidence="1">Cell membrane</location>
        <topology evidence="1">Multi-pass membrane protein</topology>
    </subcellularLocation>
</comment>
<accession>A0A7Y6IBB6</accession>
<dbReference type="Proteomes" id="UP000586042">
    <property type="component" value="Unassembled WGS sequence"/>
</dbReference>
<keyword evidence="6 7" id="KW-0472">Membrane</keyword>
<dbReference type="RefSeq" id="WP_175591993.1">
    <property type="nucleotide sequence ID" value="NZ_JABWGN010000009.1"/>
</dbReference>
<evidence type="ECO:0000256" key="1">
    <source>
        <dbReference type="ARBA" id="ARBA00004651"/>
    </source>
</evidence>
<feature type="transmembrane region" description="Helical" evidence="7">
    <location>
        <begin position="55"/>
        <end position="78"/>
    </location>
</feature>
<dbReference type="GO" id="GO:0005886">
    <property type="term" value="C:plasma membrane"/>
    <property type="evidence" value="ECO:0007669"/>
    <property type="project" value="UniProtKB-SubCell"/>
</dbReference>
<evidence type="ECO:0000256" key="7">
    <source>
        <dbReference type="SAM" id="Phobius"/>
    </source>
</evidence>
<dbReference type="InterPro" id="IPR003593">
    <property type="entry name" value="AAA+_ATPase"/>
</dbReference>
<evidence type="ECO:0000256" key="3">
    <source>
        <dbReference type="ARBA" id="ARBA00022741"/>
    </source>
</evidence>
<proteinExistence type="predicted"/>
<keyword evidence="3" id="KW-0547">Nucleotide-binding</keyword>
<dbReference type="PANTHER" id="PTHR43394:SF1">
    <property type="entry name" value="ATP-BINDING CASSETTE SUB-FAMILY B MEMBER 10, MITOCHONDRIAL"/>
    <property type="match status" value="1"/>
</dbReference>
<dbReference type="GO" id="GO:0005524">
    <property type="term" value="F:ATP binding"/>
    <property type="evidence" value="ECO:0007669"/>
    <property type="project" value="UniProtKB-KW"/>
</dbReference>
<dbReference type="GO" id="GO:0015421">
    <property type="term" value="F:ABC-type oligopeptide transporter activity"/>
    <property type="evidence" value="ECO:0007669"/>
    <property type="project" value="TreeGrafter"/>
</dbReference>
<dbReference type="InterPro" id="IPR027417">
    <property type="entry name" value="P-loop_NTPase"/>
</dbReference>
<dbReference type="EMBL" id="JABWGN010000009">
    <property type="protein sequence ID" value="NUW34553.1"/>
    <property type="molecule type" value="Genomic_DNA"/>
</dbReference>
<feature type="transmembrane region" description="Helical" evidence="7">
    <location>
        <begin position="167"/>
        <end position="185"/>
    </location>
</feature>
<gene>
    <name evidence="9" type="ORF">HTZ77_24385</name>
</gene>
<keyword evidence="5 7" id="KW-1133">Transmembrane helix</keyword>
<comment type="caution">
    <text evidence="9">The sequence shown here is derived from an EMBL/GenBank/DDBJ whole genome shotgun (WGS) entry which is preliminary data.</text>
</comment>
<dbReference type="Gene3D" id="1.20.1560.10">
    <property type="entry name" value="ABC transporter type 1, transmembrane domain"/>
    <property type="match status" value="1"/>
</dbReference>
<evidence type="ECO:0000256" key="5">
    <source>
        <dbReference type="ARBA" id="ARBA00022989"/>
    </source>
</evidence>
<keyword evidence="4 9" id="KW-0067">ATP-binding</keyword>
<reference evidence="9 10" key="1">
    <citation type="submission" date="2020-06" db="EMBL/GenBank/DDBJ databases">
        <title>Nonomuraea sp. SMC257, a novel actinomycete isolated from soil.</title>
        <authorList>
            <person name="Chanama M."/>
        </authorList>
    </citation>
    <scope>NUCLEOTIDE SEQUENCE [LARGE SCALE GENOMIC DNA]</scope>
    <source>
        <strain evidence="9 10">SMC257</strain>
    </source>
</reference>
<evidence type="ECO:0000313" key="10">
    <source>
        <dbReference type="Proteomes" id="UP000586042"/>
    </source>
</evidence>
<dbReference type="Pfam" id="PF00005">
    <property type="entry name" value="ABC_tran"/>
    <property type="match status" value="1"/>
</dbReference>
<dbReference type="InterPro" id="IPR039421">
    <property type="entry name" value="Type_1_exporter"/>
</dbReference>
<keyword evidence="10" id="KW-1185">Reference proteome</keyword>
<dbReference type="PROSITE" id="PS50893">
    <property type="entry name" value="ABC_TRANSPORTER_2"/>
    <property type="match status" value="1"/>
</dbReference>
<feature type="transmembrane region" description="Helical" evidence="7">
    <location>
        <begin position="31"/>
        <end position="49"/>
    </location>
</feature>
<dbReference type="AlphaFoldDB" id="A0A7Y6IBB6"/>
<dbReference type="InterPro" id="IPR003439">
    <property type="entry name" value="ABC_transporter-like_ATP-bd"/>
</dbReference>
<protein>
    <submittedName>
        <fullName evidence="9">ABC transporter ATP-binding protein</fullName>
    </submittedName>
</protein>
<evidence type="ECO:0000313" key="9">
    <source>
        <dbReference type="EMBL" id="NUW34553.1"/>
    </source>
</evidence>
<dbReference type="SUPFAM" id="SSF52540">
    <property type="entry name" value="P-loop containing nucleoside triphosphate hydrolases"/>
    <property type="match status" value="1"/>
</dbReference>
<evidence type="ECO:0000256" key="6">
    <source>
        <dbReference type="ARBA" id="ARBA00023136"/>
    </source>
</evidence>
<organism evidence="9 10">
    <name type="scientific">Nonomuraea montanisoli</name>
    <dbReference type="NCBI Taxonomy" id="2741721"/>
    <lineage>
        <taxon>Bacteria</taxon>
        <taxon>Bacillati</taxon>
        <taxon>Actinomycetota</taxon>
        <taxon>Actinomycetes</taxon>
        <taxon>Streptosporangiales</taxon>
        <taxon>Streptosporangiaceae</taxon>
        <taxon>Nonomuraea</taxon>
    </lineage>
</organism>
<sequence length="600" mass="64322">MKAQDLLSAWRRRQKVLGHLVRLTVRTNPRVAAIILATLGVQSVAPALLATTQRWLVQATGLGVSAGLLVALLVGALAQTANTAGNRVQTNLRFEVEEKVDLVLGREIADITTTPSTVDHLESPEFLNRLAVLRKSSGRLASSCWTMVETAGSVAGLALSVALLVGIHPFLATMALLGIVPLMVAKRGQRAMDRIRDLNAEGKRQEERLHMLCVRPEPAKEVRICRNGWELSALADRLWRIGTRRETVAQLKASAWEAVGWSSYLLGFGASIAAVAMLCRAGQASTGDLVLVISLGSSLRIQIGMTVSGMTRLGAVGHIMGHYLWLRAFADSGEKASTAPPSRLAKGLRLRDVEFIYPGRGTPALSGVNLDLEAGSVIGLVGENGAGKSTLIKLLTGVYRPTRGTITVDGRPLTGIRPGAWFAKQSGAFQDFLQPQTTVMESIGIGDLEHLHDRAFVGSSAERAGADSVITQLPQGIDTQLGSLFGGVEPSIGQWQKLALARAAMREQPLLLVLDEPTAALDPQAEHELFERFAALASRAGRQCGAVTVLVSHRFSTVTMADHIVVLDRGTVVEQGTHAELIRAEGLYHELFTAQAKGYL</sequence>